<evidence type="ECO:0000256" key="1">
    <source>
        <dbReference type="SAM" id="MobiDB-lite"/>
    </source>
</evidence>
<dbReference type="AlphaFoldDB" id="A0A180GF71"/>
<evidence type="ECO:0000313" key="4">
    <source>
        <dbReference type="Proteomes" id="UP000005240"/>
    </source>
</evidence>
<feature type="compositionally biased region" description="Basic and acidic residues" evidence="1">
    <location>
        <begin position="250"/>
        <end position="260"/>
    </location>
</feature>
<reference evidence="3 4" key="3">
    <citation type="journal article" date="2017" name="G3 (Bethesda)">
        <title>Comparative analysis highlights variable genome content of wheat rusts and divergence of the mating loci.</title>
        <authorList>
            <person name="Cuomo C.A."/>
            <person name="Bakkeren G."/>
            <person name="Khalil H.B."/>
            <person name="Panwar V."/>
            <person name="Joly D."/>
            <person name="Linning R."/>
            <person name="Sakthikumar S."/>
            <person name="Song X."/>
            <person name="Adiconis X."/>
            <person name="Fan L."/>
            <person name="Goldberg J.M."/>
            <person name="Levin J.Z."/>
            <person name="Young S."/>
            <person name="Zeng Q."/>
            <person name="Anikster Y."/>
            <person name="Bruce M."/>
            <person name="Wang M."/>
            <person name="Yin C."/>
            <person name="McCallum B."/>
            <person name="Szabo L.J."/>
            <person name="Hulbert S."/>
            <person name="Chen X."/>
            <person name="Fellers J.P."/>
        </authorList>
    </citation>
    <scope>NUCLEOTIDE SEQUENCE</scope>
    <source>
        <strain evidence="4">Isolate 1-1 / race 1 (BBBD)</strain>
        <strain evidence="3">isolate 1-1 / race 1 (BBBD)</strain>
    </source>
</reference>
<reference evidence="2" key="1">
    <citation type="submission" date="2009-11" db="EMBL/GenBank/DDBJ databases">
        <authorList>
            <consortium name="The Broad Institute Genome Sequencing Platform"/>
            <person name="Ward D."/>
            <person name="Feldgarden M."/>
            <person name="Earl A."/>
            <person name="Young S.K."/>
            <person name="Zeng Q."/>
            <person name="Koehrsen M."/>
            <person name="Alvarado L."/>
            <person name="Berlin A."/>
            <person name="Bochicchio J."/>
            <person name="Borenstein D."/>
            <person name="Chapman S.B."/>
            <person name="Chen Z."/>
            <person name="Engels R."/>
            <person name="Freedman E."/>
            <person name="Gellesch M."/>
            <person name="Goldberg J."/>
            <person name="Griggs A."/>
            <person name="Gujja S."/>
            <person name="Heilman E."/>
            <person name="Heiman D."/>
            <person name="Hepburn T."/>
            <person name="Howarth C."/>
            <person name="Jen D."/>
            <person name="Larson L."/>
            <person name="Lewis B."/>
            <person name="Mehta T."/>
            <person name="Park D."/>
            <person name="Pearson M."/>
            <person name="Roberts A."/>
            <person name="Saif S."/>
            <person name="Shea T."/>
            <person name="Shenoy N."/>
            <person name="Sisk P."/>
            <person name="Stolte C."/>
            <person name="Sykes S."/>
            <person name="Thomson T."/>
            <person name="Walk T."/>
            <person name="White J."/>
            <person name="Yandava C."/>
            <person name="Izard J."/>
            <person name="Baranova O.V."/>
            <person name="Blanton J.M."/>
            <person name="Tanner A.C."/>
            <person name="Dewhirst F.E."/>
            <person name="Haas B."/>
            <person name="Nusbaum C."/>
            <person name="Birren B."/>
        </authorList>
    </citation>
    <scope>NUCLEOTIDE SEQUENCE [LARGE SCALE GENOMIC DNA]</scope>
    <source>
        <strain evidence="2">1-1 BBBD Race 1</strain>
    </source>
</reference>
<proteinExistence type="predicted"/>
<evidence type="ECO:0000313" key="2">
    <source>
        <dbReference type="EMBL" id="OAV91367.1"/>
    </source>
</evidence>
<reference evidence="2" key="2">
    <citation type="submission" date="2016-05" db="EMBL/GenBank/DDBJ databases">
        <title>Comparative analysis highlights variable genome content of wheat rusts and divergence of the mating loci.</title>
        <authorList>
            <person name="Cuomo C.A."/>
            <person name="Bakkeren G."/>
            <person name="Szabo L."/>
            <person name="Khalil H."/>
            <person name="Joly D."/>
            <person name="Goldberg J."/>
            <person name="Young S."/>
            <person name="Zeng Q."/>
            <person name="Fellers J."/>
        </authorList>
    </citation>
    <scope>NUCLEOTIDE SEQUENCE [LARGE SCALE GENOMIC DNA]</scope>
    <source>
        <strain evidence="2">1-1 BBBD Race 1</strain>
    </source>
</reference>
<accession>A0A180GF71</accession>
<feature type="region of interest" description="Disordered" evidence="1">
    <location>
        <begin position="250"/>
        <end position="297"/>
    </location>
</feature>
<dbReference type="EMBL" id="ADAS02000081">
    <property type="protein sequence ID" value="OAV91367.1"/>
    <property type="molecule type" value="Genomic_DNA"/>
</dbReference>
<dbReference type="Proteomes" id="UP000005240">
    <property type="component" value="Unassembled WGS sequence"/>
</dbReference>
<sequence length="297" mass="33408">MHLRPRYLESYLDEPMSKDPDEDELQGALWTCSILSEAISNAIFTSVINNKNEQDLHAIWTDIKTIYASDLGNNDLDPLLGTRHRLAGTAGTRRAPAGRCRLDFGELVSPVLYAKYVKKGTKYRRYPPQVPLVPARRCRVWYLVPALGKKSTRYPGANRTRVQIVIPYSDLLLSVFQVWNNYITEMEESLVEFSSLGLKVPDVLVGCGIVGKITKRRPILMQALFANLKALAKPKEIIAKLRDIGRHETATKRKYVKDPEPTSTALATGTSRRPPKKSNHLITRDLGKAARDVRGAR</sequence>
<name>A0A180GF71_PUCT1</name>
<dbReference type="EnsemblFungi" id="PTTG_27966-t43_1">
    <property type="protein sequence ID" value="PTTG_27966-t43_1-p1"/>
    <property type="gene ID" value="PTTG_27966"/>
</dbReference>
<evidence type="ECO:0000313" key="3">
    <source>
        <dbReference type="EnsemblFungi" id="PTTG_27966-t43_1-p1"/>
    </source>
</evidence>
<feature type="compositionally biased region" description="Basic and acidic residues" evidence="1">
    <location>
        <begin position="282"/>
        <end position="297"/>
    </location>
</feature>
<reference evidence="3" key="4">
    <citation type="submission" date="2025-05" db="UniProtKB">
        <authorList>
            <consortium name="EnsemblFungi"/>
        </authorList>
    </citation>
    <scope>IDENTIFICATION</scope>
    <source>
        <strain evidence="3">isolate 1-1 / race 1 (BBBD)</strain>
    </source>
</reference>
<dbReference type="VEuPathDB" id="FungiDB:PTTG_27966"/>
<protein>
    <submittedName>
        <fullName evidence="2 3">Uncharacterized protein</fullName>
    </submittedName>
</protein>
<keyword evidence="4" id="KW-1185">Reference proteome</keyword>
<organism evidence="2">
    <name type="scientific">Puccinia triticina (isolate 1-1 / race 1 (BBBD))</name>
    <name type="common">Brown leaf rust fungus</name>
    <dbReference type="NCBI Taxonomy" id="630390"/>
    <lineage>
        <taxon>Eukaryota</taxon>
        <taxon>Fungi</taxon>
        <taxon>Dikarya</taxon>
        <taxon>Basidiomycota</taxon>
        <taxon>Pucciniomycotina</taxon>
        <taxon>Pucciniomycetes</taxon>
        <taxon>Pucciniales</taxon>
        <taxon>Pucciniaceae</taxon>
        <taxon>Puccinia</taxon>
    </lineage>
</organism>
<dbReference type="STRING" id="630390.A0A180GF71"/>
<feature type="compositionally biased region" description="Polar residues" evidence="1">
    <location>
        <begin position="261"/>
        <end position="271"/>
    </location>
</feature>
<gene>
    <name evidence="2" type="ORF">PTTG_27966</name>
</gene>